<dbReference type="Gene3D" id="1.20.1050.10">
    <property type="match status" value="1"/>
</dbReference>
<dbReference type="InterPro" id="IPR004045">
    <property type="entry name" value="Glutathione_S-Trfase_N"/>
</dbReference>
<gene>
    <name evidence="3" type="ORF">IAI60_17645</name>
</gene>
<evidence type="ECO:0000259" key="2">
    <source>
        <dbReference type="PROSITE" id="PS50405"/>
    </source>
</evidence>
<dbReference type="Gene3D" id="3.40.30.10">
    <property type="entry name" value="Glutaredoxin"/>
    <property type="match status" value="1"/>
</dbReference>
<dbReference type="PROSITE" id="PS50405">
    <property type="entry name" value="GST_CTER"/>
    <property type="match status" value="1"/>
</dbReference>
<proteinExistence type="predicted"/>
<dbReference type="RefSeq" id="WP_207449432.1">
    <property type="nucleotide sequence ID" value="NZ_CP061091.1"/>
</dbReference>
<dbReference type="PANTHER" id="PTHR44051:SF19">
    <property type="entry name" value="DISULFIDE-BOND OXIDOREDUCTASE YFCG"/>
    <property type="match status" value="1"/>
</dbReference>
<protein>
    <submittedName>
        <fullName evidence="3">Glutathione S-transferase</fullName>
    </submittedName>
</protein>
<dbReference type="Pfam" id="PF13409">
    <property type="entry name" value="GST_N_2"/>
    <property type="match status" value="1"/>
</dbReference>
<dbReference type="SFLD" id="SFLDG01150">
    <property type="entry name" value="Main.1:_Beta-like"/>
    <property type="match status" value="1"/>
</dbReference>
<dbReference type="EMBL" id="JACTNF010000022">
    <property type="protein sequence ID" value="MBO1076438.1"/>
    <property type="molecule type" value="Genomic_DNA"/>
</dbReference>
<evidence type="ECO:0000313" key="3">
    <source>
        <dbReference type="EMBL" id="MBO1076438.1"/>
    </source>
</evidence>
<name>A0ABS3KG41_9PROT</name>
<dbReference type="PANTHER" id="PTHR44051">
    <property type="entry name" value="GLUTATHIONE S-TRANSFERASE-RELATED"/>
    <property type="match status" value="1"/>
</dbReference>
<reference evidence="3 4" key="1">
    <citation type="submission" date="2020-09" db="EMBL/GenBank/DDBJ databases">
        <title>Roseomonas.</title>
        <authorList>
            <person name="Zhu W."/>
        </authorList>
    </citation>
    <scope>NUCLEOTIDE SEQUENCE [LARGE SCALE GENOMIC DNA]</scope>
    <source>
        <strain evidence="3 4">1311</strain>
    </source>
</reference>
<organism evidence="3 4">
    <name type="scientific">Roseomonas marmotae</name>
    <dbReference type="NCBI Taxonomy" id="2768161"/>
    <lineage>
        <taxon>Bacteria</taxon>
        <taxon>Pseudomonadati</taxon>
        <taxon>Pseudomonadota</taxon>
        <taxon>Alphaproteobacteria</taxon>
        <taxon>Acetobacterales</taxon>
        <taxon>Roseomonadaceae</taxon>
        <taxon>Roseomonas</taxon>
    </lineage>
</organism>
<accession>A0ABS3KG41</accession>
<comment type="caution">
    <text evidence="3">The sequence shown here is derived from an EMBL/GenBank/DDBJ whole genome shotgun (WGS) entry which is preliminary data.</text>
</comment>
<feature type="domain" description="GST C-terminal" evidence="2">
    <location>
        <begin position="95"/>
        <end position="217"/>
    </location>
</feature>
<evidence type="ECO:0000259" key="1">
    <source>
        <dbReference type="PROSITE" id="PS50404"/>
    </source>
</evidence>
<dbReference type="InterPro" id="IPR010987">
    <property type="entry name" value="Glutathione-S-Trfase_C-like"/>
</dbReference>
<dbReference type="PROSITE" id="PS50404">
    <property type="entry name" value="GST_NTER"/>
    <property type="match status" value="1"/>
</dbReference>
<dbReference type="Pfam" id="PF13410">
    <property type="entry name" value="GST_C_2"/>
    <property type="match status" value="1"/>
</dbReference>
<dbReference type="CDD" id="cd03047">
    <property type="entry name" value="GST_N_2"/>
    <property type="match status" value="1"/>
</dbReference>
<dbReference type="InterPro" id="IPR040079">
    <property type="entry name" value="Glutathione_S-Trfase"/>
</dbReference>
<dbReference type="InterPro" id="IPR036282">
    <property type="entry name" value="Glutathione-S-Trfase_C_sf"/>
</dbReference>
<dbReference type="Proteomes" id="UP001518990">
    <property type="component" value="Unassembled WGS sequence"/>
</dbReference>
<dbReference type="SUPFAM" id="SSF47616">
    <property type="entry name" value="GST C-terminal domain-like"/>
    <property type="match status" value="1"/>
</dbReference>
<evidence type="ECO:0000313" key="4">
    <source>
        <dbReference type="Proteomes" id="UP001518990"/>
    </source>
</evidence>
<sequence>MNKPRIWGRANSVNVQKVLWCCEELRLEFERTDAGMQFGKVDTPEYRAMNPNGRIPTLEDGDVILWESHSILRYLAMRQIERQAGPEGRRLYPEGAATRARVERWLDWTLSTVQPAERNLFWGMVRTPPEQRDMVAIRAAAEASGAAWHILDSHLAHGLPFLEGENLTLADIALGAYVRRWFGVEVEERPELPRLHAWYDRLNQRPGYRRYVAPPMT</sequence>
<dbReference type="SFLD" id="SFLDS00019">
    <property type="entry name" value="Glutathione_Transferase_(cytos"/>
    <property type="match status" value="1"/>
</dbReference>
<keyword evidence="4" id="KW-1185">Reference proteome</keyword>
<dbReference type="SFLD" id="SFLDG00358">
    <property type="entry name" value="Main_(cytGST)"/>
    <property type="match status" value="1"/>
</dbReference>
<dbReference type="SUPFAM" id="SSF52833">
    <property type="entry name" value="Thioredoxin-like"/>
    <property type="match status" value="1"/>
</dbReference>
<dbReference type="InterPro" id="IPR036249">
    <property type="entry name" value="Thioredoxin-like_sf"/>
</dbReference>
<feature type="domain" description="GST N-terminal" evidence="1">
    <location>
        <begin position="2"/>
        <end position="83"/>
    </location>
</feature>